<evidence type="ECO:0000313" key="2">
    <source>
        <dbReference type="EMBL" id="GBN55270.1"/>
    </source>
</evidence>
<organism evidence="2 3">
    <name type="scientific">Araneus ventricosus</name>
    <name type="common">Orbweaver spider</name>
    <name type="synonym">Epeira ventricosa</name>
    <dbReference type="NCBI Taxonomy" id="182803"/>
    <lineage>
        <taxon>Eukaryota</taxon>
        <taxon>Metazoa</taxon>
        <taxon>Ecdysozoa</taxon>
        <taxon>Arthropoda</taxon>
        <taxon>Chelicerata</taxon>
        <taxon>Arachnida</taxon>
        <taxon>Araneae</taxon>
        <taxon>Araneomorphae</taxon>
        <taxon>Entelegynae</taxon>
        <taxon>Araneoidea</taxon>
        <taxon>Araneidae</taxon>
        <taxon>Araneus</taxon>
    </lineage>
</organism>
<evidence type="ECO:0000313" key="3">
    <source>
        <dbReference type="Proteomes" id="UP000499080"/>
    </source>
</evidence>
<comment type="caution">
    <text evidence="2">The sequence shown here is derived from an EMBL/GenBank/DDBJ whole genome shotgun (WGS) entry which is preliminary data.</text>
</comment>
<name>A0A4Y2PXH0_ARAVE</name>
<sequence length="98" mass="11205">MLSRVRGSQTDELIVAQRQIFHCFLFHFFSCYSLAGCTFFDSPLLWRQIGYGLEALFMVSSDLKIRISKRFAFFAASQGRSKFMKGDGCGNPDQSETR</sequence>
<reference evidence="2 3" key="1">
    <citation type="journal article" date="2019" name="Sci. Rep.">
        <title>Orb-weaving spider Araneus ventricosus genome elucidates the spidroin gene catalogue.</title>
        <authorList>
            <person name="Kono N."/>
            <person name="Nakamura H."/>
            <person name="Ohtoshi R."/>
            <person name="Moran D.A.P."/>
            <person name="Shinohara A."/>
            <person name="Yoshida Y."/>
            <person name="Fujiwara M."/>
            <person name="Mori M."/>
            <person name="Tomita M."/>
            <person name="Arakawa K."/>
        </authorList>
    </citation>
    <scope>NUCLEOTIDE SEQUENCE [LARGE SCALE GENOMIC DNA]</scope>
</reference>
<dbReference type="AlphaFoldDB" id="A0A4Y2PXH0"/>
<gene>
    <name evidence="2" type="ORF">AVEN_137101_1</name>
    <name evidence="1" type="ORF">AVEN_150303_1</name>
</gene>
<dbReference type="Proteomes" id="UP000499080">
    <property type="component" value="Unassembled WGS sequence"/>
</dbReference>
<accession>A0A4Y2PXH0</accession>
<keyword evidence="3" id="KW-1185">Reference proteome</keyword>
<proteinExistence type="predicted"/>
<dbReference type="EMBL" id="BGPR01012174">
    <property type="protein sequence ID" value="GBN54906.1"/>
    <property type="molecule type" value="Genomic_DNA"/>
</dbReference>
<evidence type="ECO:0000313" key="1">
    <source>
        <dbReference type="EMBL" id="GBN54906.1"/>
    </source>
</evidence>
<protein>
    <submittedName>
        <fullName evidence="2">Uncharacterized protein</fullName>
    </submittedName>
</protein>
<dbReference type="EMBL" id="BGPR01012250">
    <property type="protein sequence ID" value="GBN55270.1"/>
    <property type="molecule type" value="Genomic_DNA"/>
</dbReference>